<feature type="compositionally biased region" description="Basic and acidic residues" evidence="1">
    <location>
        <begin position="70"/>
        <end position="84"/>
    </location>
</feature>
<dbReference type="Proteomes" id="UP000836404">
    <property type="component" value="Unassembled WGS sequence"/>
</dbReference>
<dbReference type="AlphaFoldDB" id="A0A9N8M295"/>
<reference evidence="2 3" key="1">
    <citation type="submission" date="2020-10" db="EMBL/GenBank/DDBJ databases">
        <authorList>
            <person name="Sedaghatjoo S."/>
        </authorList>
    </citation>
    <scope>NUCLEOTIDE SEQUENCE [LARGE SCALE GENOMIC DNA]</scope>
    <source>
        <strain evidence="2 3">LLFL</strain>
    </source>
</reference>
<comment type="caution">
    <text evidence="2">The sequence shown here is derived from an EMBL/GenBank/DDBJ whole genome shotgun (WGS) entry which is preliminary data.</text>
</comment>
<dbReference type="EMBL" id="CAJHJF010003836">
    <property type="protein sequence ID" value="CAD6938658.1"/>
    <property type="molecule type" value="Genomic_DNA"/>
</dbReference>
<gene>
    <name evidence="2" type="ORF">JKILLFL_G1421</name>
</gene>
<accession>A0A9N8M295</accession>
<sequence>MDFKNSPNVPKDIPEGQGPYIDPARKDEAFINDCKDEPPTSKDIGEAINGFPLDEEIPKTNNPNESAEAAPKEDHEKVEDHPPSDKQPGSVTPNKSDGESPQNEKDDDPATPSGNVLGRRLYTFWIPYGDFSDFCWASLS</sequence>
<organism evidence="2 3">
    <name type="scientific">Tilletia laevis</name>
    <dbReference type="NCBI Taxonomy" id="157183"/>
    <lineage>
        <taxon>Eukaryota</taxon>
        <taxon>Fungi</taxon>
        <taxon>Dikarya</taxon>
        <taxon>Basidiomycota</taxon>
        <taxon>Ustilaginomycotina</taxon>
        <taxon>Exobasidiomycetes</taxon>
        <taxon>Tilletiales</taxon>
        <taxon>Tilletiaceae</taxon>
        <taxon>Tilletia</taxon>
    </lineage>
</organism>
<keyword evidence="3" id="KW-1185">Reference proteome</keyword>
<evidence type="ECO:0000313" key="3">
    <source>
        <dbReference type="Proteomes" id="UP000836404"/>
    </source>
</evidence>
<feature type="compositionally biased region" description="Basic and acidic residues" evidence="1">
    <location>
        <begin position="23"/>
        <end position="45"/>
    </location>
</feature>
<feature type="non-terminal residue" evidence="2">
    <location>
        <position position="1"/>
    </location>
</feature>
<evidence type="ECO:0000256" key="1">
    <source>
        <dbReference type="SAM" id="MobiDB-lite"/>
    </source>
</evidence>
<proteinExistence type="predicted"/>
<name>A0A9N8M295_9BASI</name>
<evidence type="ECO:0000313" key="2">
    <source>
        <dbReference type="EMBL" id="CAD6938658.1"/>
    </source>
</evidence>
<feature type="region of interest" description="Disordered" evidence="1">
    <location>
        <begin position="1"/>
        <end position="116"/>
    </location>
</feature>
<protein>
    <submittedName>
        <fullName evidence="2">Uncharacterized protein</fullName>
    </submittedName>
</protein>